<dbReference type="Pfam" id="PF07228">
    <property type="entry name" value="SpoIIE"/>
    <property type="match status" value="1"/>
</dbReference>
<evidence type="ECO:0000313" key="4">
    <source>
        <dbReference type="Proteomes" id="UP000184452"/>
    </source>
</evidence>
<protein>
    <submittedName>
        <fullName evidence="3">Stage II sporulation protein E (SpoIIE)</fullName>
    </submittedName>
</protein>
<evidence type="ECO:0000256" key="1">
    <source>
        <dbReference type="ARBA" id="ARBA00022801"/>
    </source>
</evidence>
<dbReference type="Gene3D" id="3.60.40.10">
    <property type="entry name" value="PPM-type phosphatase domain"/>
    <property type="match status" value="1"/>
</dbReference>
<feature type="domain" description="PPM-type phosphatase" evidence="2">
    <location>
        <begin position="171"/>
        <end position="387"/>
    </location>
</feature>
<name>A0A1M6C3X1_9ACTN</name>
<dbReference type="InterPro" id="IPR001932">
    <property type="entry name" value="PPM-type_phosphatase-like_dom"/>
</dbReference>
<dbReference type="PANTHER" id="PTHR43156:SF2">
    <property type="entry name" value="STAGE II SPORULATION PROTEIN E"/>
    <property type="match status" value="1"/>
</dbReference>
<gene>
    <name evidence="3" type="ORF">SAMN05421803_101572</name>
</gene>
<keyword evidence="1" id="KW-0378">Hydrolase</keyword>
<keyword evidence="4" id="KW-1185">Reference proteome</keyword>
<dbReference type="AlphaFoldDB" id="A0A1M6C3X1"/>
<dbReference type="InterPro" id="IPR036457">
    <property type="entry name" value="PPM-type-like_dom_sf"/>
</dbReference>
<dbReference type="PANTHER" id="PTHR43156">
    <property type="entry name" value="STAGE II SPORULATION PROTEIN E-RELATED"/>
    <property type="match status" value="1"/>
</dbReference>
<dbReference type="InterPro" id="IPR052016">
    <property type="entry name" value="Bact_Sigma-Reg"/>
</dbReference>
<dbReference type="Proteomes" id="UP000184452">
    <property type="component" value="Unassembled WGS sequence"/>
</dbReference>
<evidence type="ECO:0000313" key="3">
    <source>
        <dbReference type="EMBL" id="SHI55720.1"/>
    </source>
</evidence>
<evidence type="ECO:0000259" key="2">
    <source>
        <dbReference type="SMART" id="SM00331"/>
    </source>
</evidence>
<dbReference type="SMART" id="SM00331">
    <property type="entry name" value="PP2C_SIG"/>
    <property type="match status" value="1"/>
</dbReference>
<dbReference type="SUPFAM" id="SSF81606">
    <property type="entry name" value="PP2C-like"/>
    <property type="match status" value="1"/>
</dbReference>
<reference evidence="3 4" key="1">
    <citation type="submission" date="2016-11" db="EMBL/GenBank/DDBJ databases">
        <authorList>
            <person name="Jaros S."/>
            <person name="Januszkiewicz K."/>
            <person name="Wedrychowicz H."/>
        </authorList>
    </citation>
    <scope>NUCLEOTIDE SEQUENCE [LARGE SCALE GENOMIC DNA]</scope>
    <source>
        <strain evidence="3 4">CGMCC 4.5723</strain>
    </source>
</reference>
<dbReference type="GO" id="GO:0016791">
    <property type="term" value="F:phosphatase activity"/>
    <property type="evidence" value="ECO:0007669"/>
    <property type="project" value="TreeGrafter"/>
</dbReference>
<dbReference type="OrthoDB" id="4935951at2"/>
<dbReference type="STRING" id="758803.SAMN05421803_101572"/>
<proteinExistence type="predicted"/>
<organism evidence="3 4">
    <name type="scientific">Nocardiopsis flavescens</name>
    <dbReference type="NCBI Taxonomy" id="758803"/>
    <lineage>
        <taxon>Bacteria</taxon>
        <taxon>Bacillati</taxon>
        <taxon>Actinomycetota</taxon>
        <taxon>Actinomycetes</taxon>
        <taxon>Streptosporangiales</taxon>
        <taxon>Nocardiopsidaceae</taxon>
        <taxon>Nocardiopsis</taxon>
    </lineage>
</organism>
<dbReference type="EMBL" id="FQZK01000001">
    <property type="protein sequence ID" value="SHI55720.1"/>
    <property type="molecule type" value="Genomic_DNA"/>
</dbReference>
<sequence length="389" mass="42634">MPAQHASNDLMVSLVRAGHLATFEELPALVAKKADAAGLPEARFYLADHQQQVLREVTGEGPDARRGGEELPVDRSAAGHAYITGVAVRDGDEPRYWVPILEGAERLGVLHVMWTGDPDRSAMRDLASLVGLLVIAKRSNSDSYARLIRTEPMSVSAEMQWTLMPPGTFADARVTISAAAEPAYENAGDSFDYAIAGETAHLAIFDAMGHDNTAGLIANLAVGAFRNQRRRGTPLAEIPQGVESTLIQEFVRTRFATAILAEIDLTTGEMEWVNCGHLPPILIRGEGVRELDCAPTHPLGMDLGLPVNVCRERLEPGDRLLFYTDGIIEARDAEGNQFGVQRFVDFIIHHQVGNQPVPETLRRLVHAVLDYHHDSLNDDATVLFFEWHG</sequence>
<dbReference type="RefSeq" id="WP_073374534.1">
    <property type="nucleotide sequence ID" value="NZ_FQZK01000001.1"/>
</dbReference>
<accession>A0A1M6C3X1</accession>